<protein>
    <submittedName>
        <fullName evidence="2">Alpha-D-ribose 1-methylphosphonate 5-triphosphate diphosphatase</fullName>
        <ecNumber evidence="2">3.6.1.63</ecNumber>
    </submittedName>
</protein>
<sequence length="383" mass="41406">MLEPESFVLENAVLVLPDRLVDKGWVTVADGRIVEWGEGDAPERGFDLKGDYLLPGLIELHTDHLESHFAPRPHVRWHALSAVTAYDAQIAASGITTVFDSLRAGSDADSASIGADLVTLAEALDAARRIGGLRVDHRTHLRCEIASPDVVEQVESYVARFPVHLMSLMDHTPGQRQFRDLETWRRFYTRRTSMSESEIQQFIQKRLDLHERFAADHRKQLVAVAEKAGAVLASHDDATADHVAESVADGVHVAEFPTTVEAAEASHGAGVAVMMGAPNVVRGGSHSGNVAAETLGEAGLLDVLSSDYVPASLLFAAFHLPRRVASITLPQAITMVTSAPAKATGLDDRGEIAVGKRADLVRVAVADEAPMVRRVWTEGRFAA</sequence>
<dbReference type="InterPro" id="IPR051781">
    <property type="entry name" value="Metallo-dep_Hydrolase"/>
</dbReference>
<evidence type="ECO:0000259" key="1">
    <source>
        <dbReference type="Pfam" id="PF01979"/>
    </source>
</evidence>
<gene>
    <name evidence="2" type="ORF">NGM99_00335</name>
</gene>
<comment type="caution">
    <text evidence="2">The sequence shown here is derived from an EMBL/GenBank/DDBJ whole genome shotgun (WGS) entry which is preliminary data.</text>
</comment>
<dbReference type="InterPro" id="IPR006680">
    <property type="entry name" value="Amidohydro-rel"/>
</dbReference>
<dbReference type="SUPFAM" id="SSF51338">
    <property type="entry name" value="Composite domain of metallo-dependent hydrolases"/>
    <property type="match status" value="1"/>
</dbReference>
<proteinExistence type="predicted"/>
<dbReference type="NCBIfam" id="NF011987">
    <property type="entry name" value="PRK15446.2-3"/>
    <property type="match status" value="1"/>
</dbReference>
<dbReference type="InterPro" id="IPR032466">
    <property type="entry name" value="Metal_Hydrolase"/>
</dbReference>
<keyword evidence="2" id="KW-0378">Hydrolase</keyword>
<dbReference type="EC" id="3.6.1.63" evidence="2"/>
<dbReference type="RefSeq" id="WP_252815060.1">
    <property type="nucleotide sequence ID" value="NZ_JAMXQS010000001.1"/>
</dbReference>
<keyword evidence="3" id="KW-1185">Reference proteome</keyword>
<dbReference type="NCBIfam" id="NF011990">
    <property type="entry name" value="PRK15446.2-6"/>
    <property type="match status" value="1"/>
</dbReference>
<dbReference type="NCBIfam" id="NF011983">
    <property type="entry name" value="PRK15446.1-4"/>
    <property type="match status" value="1"/>
</dbReference>
<dbReference type="NCBIfam" id="TIGR02318">
    <property type="entry name" value="phosphono_phnM"/>
    <property type="match status" value="1"/>
</dbReference>
<dbReference type="PANTHER" id="PTHR43135">
    <property type="entry name" value="ALPHA-D-RIBOSE 1-METHYLPHOSPHONATE 5-TRIPHOSPHATE DIPHOSPHATASE"/>
    <property type="match status" value="1"/>
</dbReference>
<dbReference type="InterPro" id="IPR011059">
    <property type="entry name" value="Metal-dep_hydrolase_composite"/>
</dbReference>
<dbReference type="Proteomes" id="UP001205906">
    <property type="component" value="Unassembled WGS sequence"/>
</dbReference>
<evidence type="ECO:0000313" key="2">
    <source>
        <dbReference type="EMBL" id="MCO6048236.1"/>
    </source>
</evidence>
<organism evidence="2 3">
    <name type="scientific">Mesorhizobium liriopis</name>
    <dbReference type="NCBI Taxonomy" id="2953882"/>
    <lineage>
        <taxon>Bacteria</taxon>
        <taxon>Pseudomonadati</taxon>
        <taxon>Pseudomonadota</taxon>
        <taxon>Alphaproteobacteria</taxon>
        <taxon>Hyphomicrobiales</taxon>
        <taxon>Phyllobacteriaceae</taxon>
        <taxon>Mesorhizobium</taxon>
    </lineage>
</organism>
<dbReference type="Pfam" id="PF01979">
    <property type="entry name" value="Amidohydro_1"/>
    <property type="match status" value="1"/>
</dbReference>
<dbReference type="EMBL" id="JAMXQS010000001">
    <property type="protein sequence ID" value="MCO6048236.1"/>
    <property type="molecule type" value="Genomic_DNA"/>
</dbReference>
<dbReference type="Gene3D" id="3.20.20.140">
    <property type="entry name" value="Metal-dependent hydrolases"/>
    <property type="match status" value="1"/>
</dbReference>
<dbReference type="PANTHER" id="PTHR43135:SF3">
    <property type="entry name" value="ALPHA-D-RIBOSE 1-METHYLPHOSPHONATE 5-TRIPHOSPHATE DIPHOSPHATASE"/>
    <property type="match status" value="1"/>
</dbReference>
<dbReference type="PIRSF" id="PIRSF038971">
    <property type="entry name" value="PhnM"/>
    <property type="match status" value="1"/>
</dbReference>
<dbReference type="NCBIfam" id="NF011981">
    <property type="entry name" value="PRK15446.1-2"/>
    <property type="match status" value="1"/>
</dbReference>
<reference evidence="2 3" key="1">
    <citation type="submission" date="2022-06" db="EMBL/GenBank/DDBJ databases">
        <title>Mesorhizobium sp. strain RP14 Genome sequencing and assembly.</title>
        <authorList>
            <person name="Kim I."/>
        </authorList>
    </citation>
    <scope>NUCLEOTIDE SEQUENCE [LARGE SCALE GENOMIC DNA]</scope>
    <source>
        <strain evidence="3">RP14(2022)</strain>
    </source>
</reference>
<dbReference type="Gene3D" id="2.30.40.10">
    <property type="entry name" value="Urease, subunit C, domain 1"/>
    <property type="match status" value="1"/>
</dbReference>
<dbReference type="CDD" id="cd01306">
    <property type="entry name" value="PhnM"/>
    <property type="match status" value="1"/>
</dbReference>
<dbReference type="InterPro" id="IPR012696">
    <property type="entry name" value="PhnM"/>
</dbReference>
<dbReference type="NCBIfam" id="NF011984">
    <property type="entry name" value="PRK15446.1-5"/>
    <property type="match status" value="1"/>
</dbReference>
<evidence type="ECO:0000313" key="3">
    <source>
        <dbReference type="Proteomes" id="UP001205906"/>
    </source>
</evidence>
<dbReference type="GO" id="GO:0016787">
    <property type="term" value="F:hydrolase activity"/>
    <property type="evidence" value="ECO:0007669"/>
    <property type="project" value="UniProtKB-KW"/>
</dbReference>
<feature type="domain" description="Amidohydrolase-related" evidence="1">
    <location>
        <begin position="52"/>
        <end position="379"/>
    </location>
</feature>
<name>A0ABT1C074_9HYPH</name>
<accession>A0ABT1C074</accession>
<dbReference type="SUPFAM" id="SSF51556">
    <property type="entry name" value="Metallo-dependent hydrolases"/>
    <property type="match status" value="1"/>
</dbReference>